<accession>A0ABM1SGT3</accession>
<keyword evidence="4" id="KW-0406">Ion transport</keyword>
<dbReference type="PANTHER" id="PTHR10846">
    <property type="entry name" value="SODIUM/POTASSIUM/CALCIUM EXCHANGER"/>
    <property type="match status" value="1"/>
</dbReference>
<feature type="transmembrane region" description="Helical" evidence="8">
    <location>
        <begin position="425"/>
        <end position="448"/>
    </location>
</feature>
<keyword evidence="4" id="KW-0813">Transport</keyword>
<gene>
    <name evidence="11" type="primary">LOC106460419</name>
</gene>
<dbReference type="InterPro" id="IPR044880">
    <property type="entry name" value="NCX_ion-bd_dom_sf"/>
</dbReference>
<evidence type="ECO:0000259" key="9">
    <source>
        <dbReference type="Pfam" id="PF01699"/>
    </source>
</evidence>
<comment type="similarity">
    <text evidence="2">Belongs to the Ca(2+):cation antiporter (CaCA) (TC 2.A.19) family. SLC24A subfamily.</text>
</comment>
<comment type="subcellular location">
    <subcellularLocation>
        <location evidence="1">Membrane</location>
        <topology evidence="1">Multi-pass membrane protein</topology>
    </subcellularLocation>
</comment>
<dbReference type="RefSeq" id="XP_022242838.1">
    <property type="nucleotide sequence ID" value="XM_022387130.1"/>
</dbReference>
<evidence type="ECO:0000256" key="1">
    <source>
        <dbReference type="ARBA" id="ARBA00004141"/>
    </source>
</evidence>
<dbReference type="InterPro" id="IPR004837">
    <property type="entry name" value="NaCa_Exmemb"/>
</dbReference>
<dbReference type="GeneID" id="106460419"/>
<evidence type="ECO:0000256" key="8">
    <source>
        <dbReference type="SAM" id="Phobius"/>
    </source>
</evidence>
<evidence type="ECO:0000256" key="4">
    <source>
        <dbReference type="ARBA" id="ARBA00022568"/>
    </source>
</evidence>
<dbReference type="Proteomes" id="UP000694941">
    <property type="component" value="Unplaced"/>
</dbReference>
<feature type="transmembrane region" description="Helical" evidence="8">
    <location>
        <begin position="490"/>
        <end position="508"/>
    </location>
</feature>
<evidence type="ECO:0000256" key="6">
    <source>
        <dbReference type="ARBA" id="ARBA00022989"/>
    </source>
</evidence>
<feature type="transmembrane region" description="Helical" evidence="8">
    <location>
        <begin position="199"/>
        <end position="218"/>
    </location>
</feature>
<feature type="transmembrane region" description="Helical" evidence="8">
    <location>
        <begin position="164"/>
        <end position="187"/>
    </location>
</feature>
<feature type="transmembrane region" description="Helical" evidence="8">
    <location>
        <begin position="356"/>
        <end position="379"/>
    </location>
</feature>
<dbReference type="Pfam" id="PF01699">
    <property type="entry name" value="Na_Ca_ex"/>
    <property type="match status" value="2"/>
</dbReference>
<evidence type="ECO:0000256" key="7">
    <source>
        <dbReference type="ARBA" id="ARBA00023136"/>
    </source>
</evidence>
<keyword evidence="7 8" id="KW-0472">Membrane</keyword>
<keyword evidence="6 8" id="KW-1133">Transmembrane helix</keyword>
<feature type="transmembrane region" description="Helical" evidence="8">
    <location>
        <begin position="96"/>
        <end position="114"/>
    </location>
</feature>
<keyword evidence="3" id="KW-0050">Antiport</keyword>
<feature type="transmembrane region" description="Helical" evidence="8">
    <location>
        <begin position="224"/>
        <end position="243"/>
    </location>
</feature>
<evidence type="ECO:0000313" key="10">
    <source>
        <dbReference type="Proteomes" id="UP000694941"/>
    </source>
</evidence>
<dbReference type="InterPro" id="IPR004481">
    <property type="entry name" value="K/Na/Ca-exchanger"/>
</dbReference>
<sequence>MQEMRRRQHEDAILAIISIYTAGVAFCCMGLVLFFCLNHVLITDETTLSSFSAYSRNGSKPLRHLLEISSTNCTPPGIEQFPQPLMRYEVRRAGGLALHIFVALYMFLGLAIVCDKYFMSAVEKMCEVFKMKSDVAGATFMAAGSSAPELATAVIGVFVAKDDIGIGTVVGSAVYNIAFVISICGLFAGREIYLNWWPLFRDCFFYLISIFTLLWTIYNEEVSWIESVVLLSLYGAYLAFMFVNERVEKWVKNLSCPCELSKHNFQENSHNVVYKRLCDDETVVLAEDMEKSDDNVNGDLDKLENFTRTNDVENLSPFHIPQKLHRAFMWAISLPITVLCYFTIPDCRLERWKNWYLVTFLMSCVWISGLCYILVWFITIIGFTLHIPDTVMGLTFLAAGVSVPDAISSLLVVQEGMGDMAISNAVGSNVFDILLCLGLPWFLQTAVMKPGSFVKVYSKGLTYSTVTLLSTVVFLLVATHCNGWKLDKKYGVILFIWYLLFMVLASLYELNVFGYFNPPECPSNY</sequence>
<evidence type="ECO:0000313" key="11">
    <source>
        <dbReference type="RefSeq" id="XP_022242838.1"/>
    </source>
</evidence>
<keyword evidence="4" id="KW-0106">Calcium</keyword>
<feature type="transmembrane region" description="Helical" evidence="8">
    <location>
        <begin position="391"/>
        <end position="413"/>
    </location>
</feature>
<protein>
    <submittedName>
        <fullName evidence="11">Probable sodium/potassium/calcium exchanger CG1090 isoform X1</fullName>
    </submittedName>
</protein>
<keyword evidence="5 8" id="KW-0812">Transmembrane</keyword>
<feature type="domain" description="Sodium/calcium exchanger membrane region" evidence="9">
    <location>
        <begin position="355"/>
        <end position="505"/>
    </location>
</feature>
<evidence type="ECO:0000256" key="2">
    <source>
        <dbReference type="ARBA" id="ARBA00005364"/>
    </source>
</evidence>
<feature type="domain" description="Sodium/calcium exchanger membrane region" evidence="9">
    <location>
        <begin position="100"/>
        <end position="242"/>
    </location>
</feature>
<organism evidence="10 11">
    <name type="scientific">Limulus polyphemus</name>
    <name type="common">Atlantic horseshoe crab</name>
    <dbReference type="NCBI Taxonomy" id="6850"/>
    <lineage>
        <taxon>Eukaryota</taxon>
        <taxon>Metazoa</taxon>
        <taxon>Ecdysozoa</taxon>
        <taxon>Arthropoda</taxon>
        <taxon>Chelicerata</taxon>
        <taxon>Merostomata</taxon>
        <taxon>Xiphosura</taxon>
        <taxon>Limulidae</taxon>
        <taxon>Limulus</taxon>
    </lineage>
</organism>
<dbReference type="PANTHER" id="PTHR10846:SF74">
    <property type="entry name" value="SODIUM_POTASSIUM_CALCIUM EXCHANGER CG1090-RELATED"/>
    <property type="match status" value="1"/>
</dbReference>
<feature type="transmembrane region" description="Helical" evidence="8">
    <location>
        <begin position="460"/>
        <end position="478"/>
    </location>
</feature>
<evidence type="ECO:0000256" key="3">
    <source>
        <dbReference type="ARBA" id="ARBA00022449"/>
    </source>
</evidence>
<name>A0ABM1SGT3_LIMPO</name>
<dbReference type="NCBIfam" id="TIGR00367">
    <property type="entry name" value="calcium/sodium antiporter"/>
    <property type="match status" value="1"/>
</dbReference>
<feature type="transmembrane region" description="Helical" evidence="8">
    <location>
        <begin position="135"/>
        <end position="158"/>
    </location>
</feature>
<dbReference type="Gene3D" id="1.20.1420.30">
    <property type="entry name" value="NCX, central ion-binding region"/>
    <property type="match status" value="2"/>
</dbReference>
<feature type="transmembrane region" description="Helical" evidence="8">
    <location>
        <begin position="12"/>
        <end position="42"/>
    </location>
</feature>
<evidence type="ECO:0000256" key="5">
    <source>
        <dbReference type="ARBA" id="ARBA00022692"/>
    </source>
</evidence>
<keyword evidence="10" id="KW-1185">Reference proteome</keyword>
<proteinExistence type="inferred from homology"/>
<keyword evidence="4" id="KW-0109">Calcium transport</keyword>
<reference evidence="11" key="1">
    <citation type="submission" date="2025-08" db="UniProtKB">
        <authorList>
            <consortium name="RefSeq"/>
        </authorList>
    </citation>
    <scope>IDENTIFICATION</scope>
    <source>
        <tissue evidence="11">Muscle</tissue>
    </source>
</reference>